<reference evidence="3" key="2">
    <citation type="submission" date="2020-09" db="EMBL/GenBank/DDBJ databases">
        <authorList>
            <person name="Sun Q."/>
            <person name="Zhou Y."/>
        </authorList>
    </citation>
    <scope>NUCLEOTIDE SEQUENCE</scope>
    <source>
        <strain evidence="3">CGMCC 4.7138</strain>
    </source>
</reference>
<gene>
    <name evidence="3" type="ORF">GCM10011574_39120</name>
</gene>
<keyword evidence="2" id="KW-0560">Oxidoreductase</keyword>
<dbReference type="GO" id="GO:0016491">
    <property type="term" value="F:oxidoreductase activity"/>
    <property type="evidence" value="ECO:0007669"/>
    <property type="project" value="UniProtKB-KW"/>
</dbReference>
<accession>A0A8H9LEL5</accession>
<keyword evidence="4" id="KW-1185">Reference proteome</keyword>
<sequence length="284" mass="29556">MMGPNQLREVAQVTGPGGRLQDRVVVVTGAGALGDEIGNGRAIAMLAAFEGASVVIVDRDAASARRTRDLLGEEYADRTLVVRADTTSVEDTRRVAEQASERFGRVDGLVNTVGVIGAPGTAADVDPAEWARGLEINITSTMLMSKACLPDLTRGGGAIVNIASTAALRGGHPFLLYPTSKGALINMTRAMAAHHGRAGVRVNAVAPGLVETPMVDAASMTEEYRETRRAASLLGTAGTGWDVARAVVFLLSEDARWITGVTIPVDAGLTAAATDLPLDVEPTN</sequence>
<proteinExistence type="inferred from homology"/>
<dbReference type="AlphaFoldDB" id="A0A8H9LEL5"/>
<dbReference type="RefSeq" id="WP_208762280.1">
    <property type="nucleotide sequence ID" value="NZ_BMMN01000006.1"/>
</dbReference>
<dbReference type="PROSITE" id="PS00061">
    <property type="entry name" value="ADH_SHORT"/>
    <property type="match status" value="1"/>
</dbReference>
<evidence type="ECO:0000256" key="2">
    <source>
        <dbReference type="ARBA" id="ARBA00023002"/>
    </source>
</evidence>
<dbReference type="InterPro" id="IPR036291">
    <property type="entry name" value="NAD(P)-bd_dom_sf"/>
</dbReference>
<protein>
    <submittedName>
        <fullName evidence="3">Dehydrogenase</fullName>
    </submittedName>
</protein>
<organism evidence="3 4">
    <name type="scientific">Microbispora bryophytorum</name>
    <dbReference type="NCBI Taxonomy" id="1460882"/>
    <lineage>
        <taxon>Bacteria</taxon>
        <taxon>Bacillati</taxon>
        <taxon>Actinomycetota</taxon>
        <taxon>Actinomycetes</taxon>
        <taxon>Streptosporangiales</taxon>
        <taxon>Streptosporangiaceae</taxon>
        <taxon>Microbispora</taxon>
    </lineage>
</organism>
<comment type="caution">
    <text evidence="3">The sequence shown here is derived from an EMBL/GenBank/DDBJ whole genome shotgun (WGS) entry which is preliminary data.</text>
</comment>
<dbReference type="PRINTS" id="PR00080">
    <property type="entry name" value="SDRFAMILY"/>
</dbReference>
<dbReference type="Pfam" id="PF13561">
    <property type="entry name" value="adh_short_C2"/>
    <property type="match status" value="1"/>
</dbReference>
<evidence type="ECO:0000256" key="1">
    <source>
        <dbReference type="ARBA" id="ARBA00006484"/>
    </source>
</evidence>
<dbReference type="FunFam" id="3.40.50.720:FF:000084">
    <property type="entry name" value="Short-chain dehydrogenase reductase"/>
    <property type="match status" value="1"/>
</dbReference>
<dbReference type="PANTHER" id="PTHR43975">
    <property type="entry name" value="ZGC:101858"/>
    <property type="match status" value="1"/>
</dbReference>
<evidence type="ECO:0000313" key="3">
    <source>
        <dbReference type="EMBL" id="GGO16483.1"/>
    </source>
</evidence>
<dbReference type="Gene3D" id="3.40.50.720">
    <property type="entry name" value="NAD(P)-binding Rossmann-like Domain"/>
    <property type="match status" value="1"/>
</dbReference>
<dbReference type="InterPro" id="IPR020904">
    <property type="entry name" value="Sc_DH/Rdtase_CS"/>
</dbReference>
<dbReference type="GeneID" id="97248658"/>
<dbReference type="InterPro" id="IPR002347">
    <property type="entry name" value="SDR_fam"/>
</dbReference>
<dbReference type="Proteomes" id="UP000653480">
    <property type="component" value="Unassembled WGS sequence"/>
</dbReference>
<dbReference type="PRINTS" id="PR00081">
    <property type="entry name" value="GDHRDH"/>
</dbReference>
<evidence type="ECO:0000313" key="4">
    <source>
        <dbReference type="Proteomes" id="UP000653480"/>
    </source>
</evidence>
<dbReference type="EMBL" id="BMMN01000006">
    <property type="protein sequence ID" value="GGO16483.1"/>
    <property type="molecule type" value="Genomic_DNA"/>
</dbReference>
<name>A0A8H9LEL5_9ACTN</name>
<dbReference type="PANTHER" id="PTHR43975:SF2">
    <property type="entry name" value="EG:BACR7A4.14 PROTEIN-RELATED"/>
    <property type="match status" value="1"/>
</dbReference>
<reference evidence="3" key="1">
    <citation type="journal article" date="2014" name="Int. J. Syst. Evol. Microbiol.">
        <title>Complete genome sequence of Corynebacterium casei LMG S-19264T (=DSM 44701T), isolated from a smear-ripened cheese.</title>
        <authorList>
            <consortium name="US DOE Joint Genome Institute (JGI-PGF)"/>
            <person name="Walter F."/>
            <person name="Albersmeier A."/>
            <person name="Kalinowski J."/>
            <person name="Ruckert C."/>
        </authorList>
    </citation>
    <scope>NUCLEOTIDE SEQUENCE</scope>
    <source>
        <strain evidence="3">CGMCC 4.7138</strain>
    </source>
</reference>
<dbReference type="SUPFAM" id="SSF51735">
    <property type="entry name" value="NAD(P)-binding Rossmann-fold domains"/>
    <property type="match status" value="1"/>
</dbReference>
<dbReference type="CDD" id="cd05233">
    <property type="entry name" value="SDR_c"/>
    <property type="match status" value="1"/>
</dbReference>
<comment type="similarity">
    <text evidence="1">Belongs to the short-chain dehydrogenases/reductases (SDR) family.</text>
</comment>